<comment type="caution">
    <text evidence="6">The sequence shown here is derived from an EMBL/GenBank/DDBJ whole genome shotgun (WGS) entry which is preliminary data.</text>
</comment>
<evidence type="ECO:0000256" key="3">
    <source>
        <dbReference type="ARBA" id="ARBA00022705"/>
    </source>
</evidence>
<dbReference type="FunFam" id="3.90.1030.20:FF:000002">
    <property type="entry name" value="DNA polymerase delta subunit"/>
    <property type="match status" value="1"/>
</dbReference>
<evidence type="ECO:0000256" key="2">
    <source>
        <dbReference type="ARBA" id="ARBA00017589"/>
    </source>
</evidence>
<dbReference type="InterPro" id="IPR019038">
    <property type="entry name" value="POLD3"/>
</dbReference>
<dbReference type="GO" id="GO:0043625">
    <property type="term" value="C:delta DNA polymerase complex"/>
    <property type="evidence" value="ECO:0007669"/>
    <property type="project" value="InterPro"/>
</dbReference>
<dbReference type="Pfam" id="PF09507">
    <property type="entry name" value="CDC27"/>
    <property type="match status" value="1"/>
</dbReference>
<gene>
    <name evidence="6" type="ORF">FCM35_KLT08449</name>
</gene>
<keyword evidence="7" id="KW-1185">Reference proteome</keyword>
<dbReference type="PANTHER" id="PTHR17598:SF13">
    <property type="entry name" value="DNA POLYMERASE DELTA SUBUNIT 3"/>
    <property type="match status" value="1"/>
</dbReference>
<dbReference type="PANTHER" id="PTHR17598">
    <property type="entry name" value="DNA POLYMERASE DELTA SUBUNIT 3"/>
    <property type="match status" value="1"/>
</dbReference>
<evidence type="ECO:0000313" key="7">
    <source>
        <dbReference type="Proteomes" id="UP000623129"/>
    </source>
</evidence>
<comment type="subcellular location">
    <subcellularLocation>
        <location evidence="1">Nucleus</location>
    </subcellularLocation>
</comment>
<feature type="compositionally biased region" description="Basic and acidic residues" evidence="5">
    <location>
        <begin position="389"/>
        <end position="399"/>
    </location>
</feature>
<sequence>MGGEEAVDIFLQIQYLVSDQLQVISYKWLSRKFSVSSNNAKRLLKEFVEKHGNDLQVIYTVSGWLKSDPQAYCVKLASASKIDETREEFEGTCSVQVYSVQACIPKETAVIWNSEFVQAEELFNQPQIIENCLRDNRFCGVSNIHVKRTTDGKHVSLVLPKTINGTGAFQKDLHSLKPPKQEPVGPTSSSNLEASENKSEKEKAAKPSPIIREPSKVKGQNGKSSSGNSGSLANMWGRASTKPKPVVETAEDVPSIAATADEQICANELADAIGSDDDFSDINYKRNSNRKRRVVFDFSDDENEDEDEEKVMSLSSPPEPQGKTEKTLVVKEEKNLEDKKVEVGNSKNSNAGITLRAKSDAAVGGKGEGIDNNGAGVPGSPKRRKVLKTRIDERGREVSEFVWEGEPALSDKPNQENAAKDTNNRPMANKAPALGSSNDHNKVANAKTLGGAGASSGSSLANKPGGNKKLAKAGTKDAKQGNILSFFKKI</sequence>
<feature type="region of interest" description="Disordered" evidence="5">
    <location>
        <begin position="169"/>
        <end position="254"/>
    </location>
</feature>
<keyword evidence="4" id="KW-0539">Nucleus</keyword>
<dbReference type="GO" id="GO:0006297">
    <property type="term" value="P:nucleotide-excision repair, DNA gap filling"/>
    <property type="evidence" value="ECO:0007669"/>
    <property type="project" value="TreeGrafter"/>
</dbReference>
<reference evidence="6" key="1">
    <citation type="submission" date="2020-01" db="EMBL/GenBank/DDBJ databases">
        <title>Genome sequence of Kobresia littledalei, the first chromosome-level genome in the family Cyperaceae.</title>
        <authorList>
            <person name="Qu G."/>
        </authorList>
    </citation>
    <scope>NUCLEOTIDE SEQUENCE</scope>
    <source>
        <strain evidence="6">C.B.Clarke</strain>
        <tissue evidence="6">Leaf</tissue>
    </source>
</reference>
<evidence type="ECO:0000256" key="5">
    <source>
        <dbReference type="SAM" id="MobiDB-lite"/>
    </source>
</evidence>
<dbReference type="GO" id="GO:0003887">
    <property type="term" value="F:DNA-directed DNA polymerase activity"/>
    <property type="evidence" value="ECO:0007669"/>
    <property type="project" value="TreeGrafter"/>
</dbReference>
<dbReference type="InterPro" id="IPR041913">
    <property type="entry name" value="POLD3_sf"/>
</dbReference>
<evidence type="ECO:0000313" key="6">
    <source>
        <dbReference type="EMBL" id="KAF3326819.1"/>
    </source>
</evidence>
<protein>
    <recommendedName>
        <fullName evidence="2">DNA polymerase delta subunit 3</fullName>
    </recommendedName>
</protein>
<name>A0A833VKF3_9POAL</name>
<feature type="region of interest" description="Disordered" evidence="5">
    <location>
        <begin position="274"/>
        <end position="328"/>
    </location>
</feature>
<evidence type="ECO:0000256" key="4">
    <source>
        <dbReference type="ARBA" id="ARBA00023242"/>
    </source>
</evidence>
<evidence type="ECO:0000256" key="1">
    <source>
        <dbReference type="ARBA" id="ARBA00004123"/>
    </source>
</evidence>
<dbReference type="Proteomes" id="UP000623129">
    <property type="component" value="Unassembled WGS sequence"/>
</dbReference>
<accession>A0A833VKF3</accession>
<keyword evidence="3" id="KW-0235">DNA replication</keyword>
<feature type="compositionally biased region" description="Low complexity" evidence="5">
    <location>
        <begin position="217"/>
        <end position="231"/>
    </location>
</feature>
<dbReference type="AlphaFoldDB" id="A0A833VKF3"/>
<feature type="compositionally biased region" description="Basic and acidic residues" evidence="5">
    <location>
        <begin position="195"/>
        <end position="205"/>
    </location>
</feature>
<dbReference type="Gene3D" id="3.90.1030.20">
    <property type="entry name" value="DNA polymerase delta, p66 (Cdc27) subunit, wHTH domain"/>
    <property type="match status" value="1"/>
</dbReference>
<dbReference type="OrthoDB" id="514823at2759"/>
<proteinExistence type="predicted"/>
<feature type="region of interest" description="Disordered" evidence="5">
    <location>
        <begin position="360"/>
        <end position="478"/>
    </location>
</feature>
<organism evidence="6 7">
    <name type="scientific">Carex littledalei</name>
    <dbReference type="NCBI Taxonomy" id="544730"/>
    <lineage>
        <taxon>Eukaryota</taxon>
        <taxon>Viridiplantae</taxon>
        <taxon>Streptophyta</taxon>
        <taxon>Embryophyta</taxon>
        <taxon>Tracheophyta</taxon>
        <taxon>Spermatophyta</taxon>
        <taxon>Magnoliopsida</taxon>
        <taxon>Liliopsida</taxon>
        <taxon>Poales</taxon>
        <taxon>Cyperaceae</taxon>
        <taxon>Cyperoideae</taxon>
        <taxon>Cariceae</taxon>
        <taxon>Carex</taxon>
        <taxon>Carex subgen. Euthyceras</taxon>
    </lineage>
</organism>
<dbReference type="EMBL" id="SWLB01000018">
    <property type="protein sequence ID" value="KAF3326819.1"/>
    <property type="molecule type" value="Genomic_DNA"/>
</dbReference>
<feature type="compositionally biased region" description="Acidic residues" evidence="5">
    <location>
        <begin position="298"/>
        <end position="309"/>
    </location>
</feature>
<dbReference type="GO" id="GO:0006271">
    <property type="term" value="P:DNA strand elongation involved in DNA replication"/>
    <property type="evidence" value="ECO:0007669"/>
    <property type="project" value="TreeGrafter"/>
</dbReference>
<dbReference type="GO" id="GO:1904161">
    <property type="term" value="P:DNA synthesis involved in UV-damage excision repair"/>
    <property type="evidence" value="ECO:0007669"/>
    <property type="project" value="TreeGrafter"/>
</dbReference>